<dbReference type="CDD" id="cd21175">
    <property type="entry name" value="LPMO_AA9"/>
    <property type="match status" value="1"/>
</dbReference>
<evidence type="ECO:0000256" key="14">
    <source>
        <dbReference type="ARBA" id="ARBA00045077"/>
    </source>
</evidence>
<evidence type="ECO:0000256" key="11">
    <source>
        <dbReference type="ARBA" id="ARBA00023277"/>
    </source>
</evidence>
<feature type="domain" description="CBM1" evidence="18">
    <location>
        <begin position="306"/>
        <end position="342"/>
    </location>
</feature>
<keyword evidence="3 15" id="KW-0964">Secreted</keyword>
<sequence>MKSSFGLLALAAAAKLVNAHTTVFAVFINDEDQGLGNSAEGYIRSPPSNSPVTDVTSKDMTCNVGGDKAAAKTLPVKAGDKVTFEWHHDKRDASDDVIASSHLGPVMVYMAPTKKGSAGDGWVKIAEEGYTDGVWAVDTLIKNKGKHSVTVPDVPAGDYLFRPEIIGLHEGNREGGAQFYMECVQLKVTSDGASTLPEGVSIPGAYKANDEGILFDIYGDIKDYPIPGPAVWDGADAGGDKAPKPTAAPTSSSSEATPAPTTSDAAPAPTDAAPTDAPAPPAPTTFATSTKPTAAPPSTTAPAEGGAVSIYERCGGIGYTGSASCASGLKCQKWNEYYHQCVQA</sequence>
<keyword evidence="12 15" id="KW-0624">Polysaccharide degradation</keyword>
<dbReference type="PANTHER" id="PTHR33353">
    <property type="entry name" value="PUTATIVE (AFU_ORTHOLOGUE AFUA_1G12560)-RELATED"/>
    <property type="match status" value="1"/>
</dbReference>
<evidence type="ECO:0000256" key="16">
    <source>
        <dbReference type="SAM" id="MobiDB-lite"/>
    </source>
</evidence>
<keyword evidence="10 15" id="KW-1015">Disulfide bond</keyword>
<comment type="domain">
    <text evidence="15">Has a modular structure: an endo-beta-1,4-glucanase catalytic module at the N-terminus, a linker rich in serines and threonines, and a C-terminal carbohydrate-binding module (CBM).</text>
</comment>
<gene>
    <name evidence="19" type="ORF">BDW47DRAFT_118226</name>
</gene>
<reference evidence="19 20" key="1">
    <citation type="submission" date="2017-12" db="EMBL/GenBank/DDBJ databases">
        <authorList>
            <consortium name="DOE Joint Genome Institute"/>
            <person name="Haridas S."/>
            <person name="Kjaerbolling I."/>
            <person name="Vesth T.C."/>
            <person name="Frisvad J.C."/>
            <person name="Nybo J.L."/>
            <person name="Theobald S."/>
            <person name="Kuo A."/>
            <person name="Bowyer P."/>
            <person name="Matsuda Y."/>
            <person name="Mondo S."/>
            <person name="Lyhne E.K."/>
            <person name="Kogle M.E."/>
            <person name="Clum A."/>
            <person name="Lipzen A."/>
            <person name="Salamov A."/>
            <person name="Ngan C.Y."/>
            <person name="Daum C."/>
            <person name="Chiniquy J."/>
            <person name="Barry K."/>
            <person name="LaButti K."/>
            <person name="Simmons B.A."/>
            <person name="Magnuson J.K."/>
            <person name="Mortensen U.H."/>
            <person name="Larsen T.O."/>
            <person name="Grigoriev I.V."/>
            <person name="Baker S.E."/>
            <person name="Andersen M.R."/>
            <person name="Nordberg H.P."/>
            <person name="Cantor M.N."/>
            <person name="Hua S.X."/>
        </authorList>
    </citation>
    <scope>NUCLEOTIDE SEQUENCE [LARGE SCALE GENOMIC DNA]</scope>
    <source>
        <strain evidence="19 20">CBS 102.13</strain>
    </source>
</reference>
<evidence type="ECO:0000256" key="1">
    <source>
        <dbReference type="ARBA" id="ARBA00001973"/>
    </source>
</evidence>
<evidence type="ECO:0000256" key="15">
    <source>
        <dbReference type="RuleBase" id="RU368122"/>
    </source>
</evidence>
<dbReference type="OrthoDB" id="5558646at2759"/>
<dbReference type="STRING" id="41067.A0A2I2F944"/>
<dbReference type="RefSeq" id="XP_024671153.1">
    <property type="nucleotide sequence ID" value="XM_024815181.1"/>
</dbReference>
<dbReference type="Proteomes" id="UP000234585">
    <property type="component" value="Unassembled WGS sequence"/>
</dbReference>
<evidence type="ECO:0000256" key="4">
    <source>
        <dbReference type="ARBA" id="ARBA00022723"/>
    </source>
</evidence>
<comment type="cofactor">
    <cofactor evidence="1">
        <name>Cu(2+)</name>
        <dbReference type="ChEBI" id="CHEBI:29036"/>
    </cofactor>
</comment>
<evidence type="ECO:0000256" key="12">
    <source>
        <dbReference type="ARBA" id="ARBA00023326"/>
    </source>
</evidence>
<evidence type="ECO:0000256" key="8">
    <source>
        <dbReference type="ARBA" id="ARBA00023008"/>
    </source>
</evidence>
<evidence type="ECO:0000313" key="20">
    <source>
        <dbReference type="Proteomes" id="UP000234585"/>
    </source>
</evidence>
<protein>
    <recommendedName>
        <fullName evidence="15">AA9 family lytic polysaccharide monooxygenase</fullName>
        <ecNumber evidence="15">1.14.99.56</ecNumber>
    </recommendedName>
    <alternativeName>
        <fullName evidence="15">Endo-beta-1,4-glucanase</fullName>
    </alternativeName>
    <alternativeName>
        <fullName evidence="15">Glycosyl hydrolase 61 family protein</fullName>
    </alternativeName>
</protein>
<dbReference type="GO" id="GO:0005576">
    <property type="term" value="C:extracellular region"/>
    <property type="evidence" value="ECO:0007669"/>
    <property type="project" value="UniProtKB-SubCell"/>
</dbReference>
<evidence type="ECO:0000256" key="7">
    <source>
        <dbReference type="ARBA" id="ARBA00023002"/>
    </source>
</evidence>
<keyword evidence="5 17" id="KW-0732">Signal</keyword>
<dbReference type="GO" id="GO:0008810">
    <property type="term" value="F:cellulase activity"/>
    <property type="evidence" value="ECO:0007669"/>
    <property type="project" value="UniProtKB-UniRule"/>
</dbReference>
<keyword evidence="9" id="KW-0503">Monooxygenase</keyword>
<feature type="compositionally biased region" description="Low complexity" evidence="16">
    <location>
        <begin position="284"/>
        <end position="303"/>
    </location>
</feature>
<evidence type="ECO:0000256" key="5">
    <source>
        <dbReference type="ARBA" id="ARBA00022729"/>
    </source>
</evidence>
<feature type="chain" id="PRO_5014125568" description="AA9 family lytic polysaccharide monooxygenase" evidence="17">
    <location>
        <begin position="20"/>
        <end position="344"/>
    </location>
</feature>
<dbReference type="EMBL" id="KZ559145">
    <property type="protein sequence ID" value="PLB37141.1"/>
    <property type="molecule type" value="Genomic_DNA"/>
</dbReference>
<accession>A0A2I2F944</accession>
<dbReference type="Pfam" id="PF03443">
    <property type="entry name" value="AA9"/>
    <property type="match status" value="1"/>
</dbReference>
<keyword evidence="8" id="KW-0186">Copper</keyword>
<dbReference type="Pfam" id="PF00734">
    <property type="entry name" value="CBM_1"/>
    <property type="match status" value="1"/>
</dbReference>
<name>A0A2I2F944_ASPCN</name>
<comment type="catalytic activity">
    <reaction evidence="14 15">
        <text>[(1-&gt;4)-beta-D-glucosyl]n+m + reduced acceptor + O2 = 4-dehydro-beta-D-glucosyl-[(1-&gt;4)-beta-D-glucosyl]n-1 + [(1-&gt;4)-beta-D-glucosyl]m + acceptor + H2O.</text>
        <dbReference type="EC" id="1.14.99.56"/>
    </reaction>
</comment>
<feature type="signal peptide" evidence="17">
    <location>
        <begin position="1"/>
        <end position="19"/>
    </location>
</feature>
<keyword evidence="6 15" id="KW-0136">Cellulose degradation</keyword>
<feature type="compositionally biased region" description="Low complexity" evidence="16">
    <location>
        <begin position="244"/>
        <end position="276"/>
    </location>
</feature>
<dbReference type="InterPro" id="IPR049892">
    <property type="entry name" value="AA9"/>
</dbReference>
<evidence type="ECO:0000256" key="6">
    <source>
        <dbReference type="ARBA" id="ARBA00023001"/>
    </source>
</evidence>
<dbReference type="GO" id="GO:0030245">
    <property type="term" value="P:cellulose catabolic process"/>
    <property type="evidence" value="ECO:0007669"/>
    <property type="project" value="UniProtKB-UniRule"/>
</dbReference>
<evidence type="ECO:0000256" key="13">
    <source>
        <dbReference type="ARBA" id="ARBA00044502"/>
    </source>
</evidence>
<evidence type="ECO:0000313" key="19">
    <source>
        <dbReference type="EMBL" id="PLB37141.1"/>
    </source>
</evidence>
<comment type="subcellular location">
    <subcellularLocation>
        <location evidence="2 15">Secreted</location>
    </subcellularLocation>
</comment>
<dbReference type="InterPro" id="IPR035971">
    <property type="entry name" value="CBD_sf"/>
</dbReference>
<evidence type="ECO:0000256" key="2">
    <source>
        <dbReference type="ARBA" id="ARBA00004613"/>
    </source>
</evidence>
<keyword evidence="7" id="KW-0560">Oxidoreductase</keyword>
<evidence type="ECO:0000256" key="9">
    <source>
        <dbReference type="ARBA" id="ARBA00023033"/>
    </source>
</evidence>
<dbReference type="PROSITE" id="PS51164">
    <property type="entry name" value="CBM1_2"/>
    <property type="match status" value="1"/>
</dbReference>
<evidence type="ECO:0000259" key="18">
    <source>
        <dbReference type="PROSITE" id="PS51164"/>
    </source>
</evidence>
<dbReference type="GO" id="GO:0030248">
    <property type="term" value="F:cellulose binding"/>
    <property type="evidence" value="ECO:0007669"/>
    <property type="project" value="UniProtKB-UniRule"/>
</dbReference>
<dbReference type="PROSITE" id="PS00562">
    <property type="entry name" value="CBM1_1"/>
    <property type="match status" value="1"/>
</dbReference>
<evidence type="ECO:0000256" key="10">
    <source>
        <dbReference type="ARBA" id="ARBA00023157"/>
    </source>
</evidence>
<dbReference type="EC" id="1.14.99.56" evidence="15"/>
<feature type="region of interest" description="Disordered" evidence="16">
    <location>
        <begin position="232"/>
        <end position="304"/>
    </location>
</feature>
<evidence type="ECO:0000256" key="17">
    <source>
        <dbReference type="SAM" id="SignalP"/>
    </source>
</evidence>
<organism evidence="19 20">
    <name type="scientific">Aspergillus candidus</name>
    <dbReference type="NCBI Taxonomy" id="41067"/>
    <lineage>
        <taxon>Eukaryota</taxon>
        <taxon>Fungi</taxon>
        <taxon>Dikarya</taxon>
        <taxon>Ascomycota</taxon>
        <taxon>Pezizomycotina</taxon>
        <taxon>Eurotiomycetes</taxon>
        <taxon>Eurotiomycetidae</taxon>
        <taxon>Eurotiales</taxon>
        <taxon>Aspergillaceae</taxon>
        <taxon>Aspergillus</taxon>
        <taxon>Aspergillus subgen. Circumdati</taxon>
    </lineage>
</organism>
<dbReference type="InterPro" id="IPR005103">
    <property type="entry name" value="AA9_LPMO"/>
</dbReference>
<dbReference type="GO" id="GO:0004497">
    <property type="term" value="F:monooxygenase activity"/>
    <property type="evidence" value="ECO:0007669"/>
    <property type="project" value="UniProtKB-KW"/>
</dbReference>
<proteinExistence type="inferred from homology"/>
<comment type="similarity">
    <text evidence="13">Belongs to the polysaccharide monooxygenase AA9 family.</text>
</comment>
<evidence type="ECO:0000256" key="3">
    <source>
        <dbReference type="ARBA" id="ARBA00022525"/>
    </source>
</evidence>
<keyword evidence="20" id="KW-1185">Reference proteome</keyword>
<comment type="function">
    <text evidence="15">Lytic polysaccharide monooxygenase (LMPO) that depolymerizes crystalline and amorphous polysaccharides via the oxidation of scissile alpha- or beta-(1-4)-glycosidic bonds, yielding C1 and/or C4 oxidation products. Catalysis by LPMOs requires the reduction of the active-site copper from Cu(II) to Cu(I) by a reducing agent and H(2)O(2) or O(2) as a cosubstrate.</text>
</comment>
<dbReference type="GO" id="GO:0046872">
    <property type="term" value="F:metal ion binding"/>
    <property type="evidence" value="ECO:0007669"/>
    <property type="project" value="UniProtKB-KW"/>
</dbReference>
<dbReference type="SUPFAM" id="SSF57180">
    <property type="entry name" value="Cellulose-binding domain"/>
    <property type="match status" value="1"/>
</dbReference>
<dbReference type="GeneID" id="36522341"/>
<dbReference type="SMART" id="SM00236">
    <property type="entry name" value="fCBD"/>
    <property type="match status" value="1"/>
</dbReference>
<dbReference type="PANTHER" id="PTHR33353:SF17">
    <property type="entry name" value="ENDO-BETA-1,4-GLUCANASE D"/>
    <property type="match status" value="1"/>
</dbReference>
<keyword evidence="11 15" id="KW-0119">Carbohydrate metabolism</keyword>
<dbReference type="AlphaFoldDB" id="A0A2I2F944"/>
<dbReference type="Gene3D" id="2.70.50.70">
    <property type="match status" value="1"/>
</dbReference>
<dbReference type="InterPro" id="IPR000254">
    <property type="entry name" value="CBD"/>
</dbReference>
<keyword evidence="4" id="KW-0479">Metal-binding</keyword>